<sequence length="102" mass="11990">MFAKKEINIFDKDKVKVGSFITFCRVQKDYEDGALVWDNLHIPQNGIVHKVHEVFIEVLTIDKTYQIYMHRLLDSPAFDERAQGDFYKIFGIIPNAIKKEEK</sequence>
<dbReference type="GeneID" id="28801801"/>
<keyword evidence="2" id="KW-1185">Reference proteome</keyword>
<dbReference type="EMBL" id="KU253712">
    <property type="protein sequence ID" value="AMB18722.1"/>
    <property type="molecule type" value="Genomic_DNA"/>
</dbReference>
<accession>A0A0Y0ATJ0</accession>
<proteinExistence type="predicted"/>
<dbReference type="OrthoDB" id="35366at10239"/>
<evidence type="ECO:0000313" key="1">
    <source>
        <dbReference type="EMBL" id="AMB18722.1"/>
    </source>
</evidence>
<evidence type="ECO:0000313" key="2">
    <source>
        <dbReference type="Proteomes" id="UP000204502"/>
    </source>
</evidence>
<protein>
    <submittedName>
        <fullName evidence="1">Uncharacterized protein</fullName>
    </submittedName>
</protein>
<name>A0A0Y0ATJ0_9CAUD</name>
<gene>
    <name evidence="1" type="ORF">Eldridge_0142</name>
</gene>
<dbReference type="RefSeq" id="YP_009274846.1">
    <property type="nucleotide sequence ID" value="NC_030920.1"/>
</dbReference>
<reference evidence="1 2" key="1">
    <citation type="journal article" date="2016" name="Genome Announc.">
        <title>Complete Genome Sequence of Bacillus megaterium Bacteriophage Eldridge.</title>
        <authorList>
            <person name="Reveille A.M."/>
            <person name="Eldridge K.A."/>
            <person name="Temple L.M."/>
        </authorList>
    </citation>
    <scope>NUCLEOTIDE SEQUENCE [LARGE SCALE GENOMIC DNA]</scope>
</reference>
<dbReference type="Proteomes" id="UP000204502">
    <property type="component" value="Segment"/>
</dbReference>
<dbReference type="KEGG" id="vg:28801801"/>
<organism evidence="1 2">
    <name type="scientific">Bacillus phage Eldridge</name>
    <dbReference type="NCBI Taxonomy" id="1776293"/>
    <lineage>
        <taxon>Viruses</taxon>
        <taxon>Duplodnaviria</taxon>
        <taxon>Heunggongvirae</taxon>
        <taxon>Uroviricota</taxon>
        <taxon>Caudoviricetes</taxon>
        <taxon>Herelleviridae</taxon>
        <taxon>Bastillevirinae</taxon>
        <taxon>Eldridgevirus</taxon>
        <taxon>Eldridgevirus eldridge</taxon>
    </lineage>
</organism>